<keyword evidence="3" id="KW-1185">Reference proteome</keyword>
<feature type="compositionally biased region" description="Low complexity" evidence="1">
    <location>
        <begin position="159"/>
        <end position="184"/>
    </location>
</feature>
<dbReference type="Proteomes" id="UP000791440">
    <property type="component" value="Unassembled WGS sequence"/>
</dbReference>
<sequence>MLSNTFAPCRVQINSLFPFLIVLCRSFVTSKSLRVHVLLLCDIPDLRPKGRGRPQRILLGVWPDEHIRGVIRAVVFRDTHAPHANPHHLREIDMPAYPAITDGTVTSNAYAGVGCGNGREERVSPNAAAAAAVAAVAHGLRRQMCNMVVAAQRPPDQPPHLGLPSLPLQSPRLPSPLSSGLESPVCSPLPPGQALEPAKPADPFRPFISPRPESRFGDVGGAEPLEMGPPKTPVPARNGQPVPPMELESPAEDM</sequence>
<evidence type="ECO:0000313" key="3">
    <source>
        <dbReference type="Proteomes" id="UP000791440"/>
    </source>
</evidence>
<comment type="caution">
    <text evidence="2">The sequence shown here is derived from an EMBL/GenBank/DDBJ whole genome shotgun (WGS) entry which is preliminary data.</text>
</comment>
<organism evidence="2 3">
    <name type="scientific">Manduca sexta</name>
    <name type="common">Tobacco hawkmoth</name>
    <name type="synonym">Tobacco hornworm</name>
    <dbReference type="NCBI Taxonomy" id="7130"/>
    <lineage>
        <taxon>Eukaryota</taxon>
        <taxon>Metazoa</taxon>
        <taxon>Ecdysozoa</taxon>
        <taxon>Arthropoda</taxon>
        <taxon>Hexapoda</taxon>
        <taxon>Insecta</taxon>
        <taxon>Pterygota</taxon>
        <taxon>Neoptera</taxon>
        <taxon>Endopterygota</taxon>
        <taxon>Lepidoptera</taxon>
        <taxon>Glossata</taxon>
        <taxon>Ditrysia</taxon>
        <taxon>Bombycoidea</taxon>
        <taxon>Sphingidae</taxon>
        <taxon>Sphinginae</taxon>
        <taxon>Sphingini</taxon>
        <taxon>Manduca</taxon>
    </lineage>
</organism>
<gene>
    <name evidence="2" type="ORF">O3G_MSEX002733</name>
</gene>
<evidence type="ECO:0000313" key="2">
    <source>
        <dbReference type="EMBL" id="KAG6443202.1"/>
    </source>
</evidence>
<accession>A0A921YPU0</accession>
<evidence type="ECO:0000256" key="1">
    <source>
        <dbReference type="SAM" id="MobiDB-lite"/>
    </source>
</evidence>
<protein>
    <submittedName>
        <fullName evidence="2">Uncharacterized protein</fullName>
    </submittedName>
</protein>
<proteinExistence type="predicted"/>
<feature type="region of interest" description="Disordered" evidence="1">
    <location>
        <begin position="152"/>
        <end position="254"/>
    </location>
</feature>
<reference evidence="2" key="1">
    <citation type="journal article" date="2016" name="Insect Biochem. Mol. Biol.">
        <title>Multifaceted biological insights from a draft genome sequence of the tobacco hornworm moth, Manduca sexta.</title>
        <authorList>
            <person name="Kanost M.R."/>
            <person name="Arrese E.L."/>
            <person name="Cao X."/>
            <person name="Chen Y.R."/>
            <person name="Chellapilla S."/>
            <person name="Goldsmith M.R."/>
            <person name="Grosse-Wilde E."/>
            <person name="Heckel D.G."/>
            <person name="Herndon N."/>
            <person name="Jiang H."/>
            <person name="Papanicolaou A."/>
            <person name="Qu J."/>
            <person name="Soulages J.L."/>
            <person name="Vogel H."/>
            <person name="Walters J."/>
            <person name="Waterhouse R.M."/>
            <person name="Ahn S.J."/>
            <person name="Almeida F.C."/>
            <person name="An C."/>
            <person name="Aqrawi P."/>
            <person name="Bretschneider A."/>
            <person name="Bryant W.B."/>
            <person name="Bucks S."/>
            <person name="Chao H."/>
            <person name="Chevignon G."/>
            <person name="Christen J.M."/>
            <person name="Clarke D.F."/>
            <person name="Dittmer N.T."/>
            <person name="Ferguson L.C.F."/>
            <person name="Garavelou S."/>
            <person name="Gordon K.H.J."/>
            <person name="Gunaratna R.T."/>
            <person name="Han Y."/>
            <person name="Hauser F."/>
            <person name="He Y."/>
            <person name="Heidel-Fischer H."/>
            <person name="Hirsh A."/>
            <person name="Hu Y."/>
            <person name="Jiang H."/>
            <person name="Kalra D."/>
            <person name="Klinner C."/>
            <person name="Konig C."/>
            <person name="Kovar C."/>
            <person name="Kroll A.R."/>
            <person name="Kuwar S.S."/>
            <person name="Lee S.L."/>
            <person name="Lehman R."/>
            <person name="Li K."/>
            <person name="Li Z."/>
            <person name="Liang H."/>
            <person name="Lovelace S."/>
            <person name="Lu Z."/>
            <person name="Mansfield J.H."/>
            <person name="McCulloch K.J."/>
            <person name="Mathew T."/>
            <person name="Morton B."/>
            <person name="Muzny D.M."/>
            <person name="Neunemann D."/>
            <person name="Ongeri F."/>
            <person name="Pauchet Y."/>
            <person name="Pu L.L."/>
            <person name="Pyrousis I."/>
            <person name="Rao X.J."/>
            <person name="Redding A."/>
            <person name="Roesel C."/>
            <person name="Sanchez-Gracia A."/>
            <person name="Schaack S."/>
            <person name="Shukla A."/>
            <person name="Tetreau G."/>
            <person name="Wang Y."/>
            <person name="Xiong G.H."/>
            <person name="Traut W."/>
            <person name="Walsh T.K."/>
            <person name="Worley K.C."/>
            <person name="Wu D."/>
            <person name="Wu W."/>
            <person name="Wu Y.Q."/>
            <person name="Zhang X."/>
            <person name="Zou Z."/>
            <person name="Zucker H."/>
            <person name="Briscoe A.D."/>
            <person name="Burmester T."/>
            <person name="Clem R.J."/>
            <person name="Feyereisen R."/>
            <person name="Grimmelikhuijzen C.J.P."/>
            <person name="Hamodrakas S.J."/>
            <person name="Hansson B.S."/>
            <person name="Huguet E."/>
            <person name="Jermiin L.S."/>
            <person name="Lan Q."/>
            <person name="Lehman H.K."/>
            <person name="Lorenzen M."/>
            <person name="Merzendorfer H."/>
            <person name="Michalopoulos I."/>
            <person name="Morton D.B."/>
            <person name="Muthukrishnan S."/>
            <person name="Oakeshott J.G."/>
            <person name="Palmer W."/>
            <person name="Park Y."/>
            <person name="Passarelli A.L."/>
            <person name="Rozas J."/>
            <person name="Schwartz L.M."/>
            <person name="Smith W."/>
            <person name="Southgate A."/>
            <person name="Vilcinskas A."/>
            <person name="Vogt R."/>
            <person name="Wang P."/>
            <person name="Werren J."/>
            <person name="Yu X.Q."/>
            <person name="Zhou J.J."/>
            <person name="Brown S.J."/>
            <person name="Scherer S.E."/>
            <person name="Richards S."/>
            <person name="Blissard G.W."/>
        </authorList>
    </citation>
    <scope>NUCLEOTIDE SEQUENCE</scope>
</reference>
<dbReference type="AlphaFoldDB" id="A0A921YPU0"/>
<name>A0A921YPU0_MANSE</name>
<reference evidence="2" key="2">
    <citation type="submission" date="2020-12" db="EMBL/GenBank/DDBJ databases">
        <authorList>
            <person name="Kanost M."/>
        </authorList>
    </citation>
    <scope>NUCLEOTIDE SEQUENCE</scope>
</reference>
<dbReference type="EMBL" id="JH668300">
    <property type="protein sequence ID" value="KAG6443202.1"/>
    <property type="molecule type" value="Genomic_DNA"/>
</dbReference>